<evidence type="ECO:0000256" key="1">
    <source>
        <dbReference type="SAM" id="MobiDB-lite"/>
    </source>
</evidence>
<keyword evidence="3" id="KW-1185">Reference proteome</keyword>
<dbReference type="Proteomes" id="UP001189429">
    <property type="component" value="Unassembled WGS sequence"/>
</dbReference>
<dbReference type="EMBL" id="CAUYUJ010001270">
    <property type="protein sequence ID" value="CAK0795149.1"/>
    <property type="molecule type" value="Genomic_DNA"/>
</dbReference>
<evidence type="ECO:0000313" key="3">
    <source>
        <dbReference type="Proteomes" id="UP001189429"/>
    </source>
</evidence>
<reference evidence="2" key="1">
    <citation type="submission" date="2023-10" db="EMBL/GenBank/DDBJ databases">
        <authorList>
            <person name="Chen Y."/>
            <person name="Shah S."/>
            <person name="Dougan E. K."/>
            <person name="Thang M."/>
            <person name="Chan C."/>
        </authorList>
    </citation>
    <scope>NUCLEOTIDE SEQUENCE [LARGE SCALE GENOMIC DNA]</scope>
</reference>
<accession>A0ABN9PUD1</accession>
<name>A0ABN9PUD1_9DINO</name>
<protein>
    <submittedName>
        <fullName evidence="2">Uncharacterized protein</fullName>
    </submittedName>
</protein>
<proteinExistence type="predicted"/>
<feature type="compositionally biased region" description="Basic and acidic residues" evidence="1">
    <location>
        <begin position="186"/>
        <end position="201"/>
    </location>
</feature>
<comment type="caution">
    <text evidence="2">The sequence shown here is derived from an EMBL/GenBank/DDBJ whole genome shotgun (WGS) entry which is preliminary data.</text>
</comment>
<sequence length="245" mass="27716">MQDLRTKAGSRKFFLDAATWGHVGELHALIDCLFCPEKLEWMGLDMHPPSKLPGATVPEERILSQDIAANEIWTLTFGMLRARATTQTYYATAYPLILARSLWDDPIKINAFLSQTKTVCEMFKKAESHPNAFVQQLVRRSQMMEPIMRVTSVILLHGNFGQYAVDSLVAYWKQAFEGIAASKPMEDNNRAARSEETRAQESKMMTRVRRSLVPVKSDIGATWDRPVPSSTQASLPTPEKLREDL</sequence>
<evidence type="ECO:0000313" key="2">
    <source>
        <dbReference type="EMBL" id="CAK0795149.1"/>
    </source>
</evidence>
<organism evidence="2 3">
    <name type="scientific">Prorocentrum cordatum</name>
    <dbReference type="NCBI Taxonomy" id="2364126"/>
    <lineage>
        <taxon>Eukaryota</taxon>
        <taxon>Sar</taxon>
        <taxon>Alveolata</taxon>
        <taxon>Dinophyceae</taxon>
        <taxon>Prorocentrales</taxon>
        <taxon>Prorocentraceae</taxon>
        <taxon>Prorocentrum</taxon>
    </lineage>
</organism>
<feature type="region of interest" description="Disordered" evidence="1">
    <location>
        <begin position="186"/>
        <end position="245"/>
    </location>
</feature>
<gene>
    <name evidence="2" type="ORF">PCOR1329_LOCUS4887</name>
</gene>